<dbReference type="OrthoDB" id="1934748at2759"/>
<reference evidence="2 3" key="1">
    <citation type="journal article" date="2017" name="Mol. Plant">
        <title>The Genome of Medicinal Plant Macleaya cordata Provides New Insights into Benzylisoquinoline Alkaloids Metabolism.</title>
        <authorList>
            <person name="Liu X."/>
            <person name="Liu Y."/>
            <person name="Huang P."/>
            <person name="Ma Y."/>
            <person name="Qing Z."/>
            <person name="Tang Q."/>
            <person name="Cao H."/>
            <person name="Cheng P."/>
            <person name="Zheng Y."/>
            <person name="Yuan Z."/>
            <person name="Zhou Y."/>
            <person name="Liu J."/>
            <person name="Tang Z."/>
            <person name="Zhuo Y."/>
            <person name="Zhang Y."/>
            <person name="Yu L."/>
            <person name="Huang J."/>
            <person name="Yang P."/>
            <person name="Peng Q."/>
            <person name="Zhang J."/>
            <person name="Jiang W."/>
            <person name="Zhang Z."/>
            <person name="Lin K."/>
            <person name="Ro D.K."/>
            <person name="Chen X."/>
            <person name="Xiong X."/>
            <person name="Shang Y."/>
            <person name="Huang S."/>
            <person name="Zeng J."/>
        </authorList>
    </citation>
    <scope>NUCLEOTIDE SEQUENCE [LARGE SCALE GENOMIC DNA]</scope>
    <source>
        <strain evidence="3">cv. BLH2017</strain>
        <tissue evidence="2">Root</tissue>
    </source>
</reference>
<dbReference type="OMA" id="RRFNCHS"/>
<dbReference type="InParanoid" id="A0A200QQZ9"/>
<evidence type="ECO:0000313" key="3">
    <source>
        <dbReference type="Proteomes" id="UP000195402"/>
    </source>
</evidence>
<dbReference type="STRING" id="56857.A0A200QQZ9"/>
<evidence type="ECO:0000313" key="2">
    <source>
        <dbReference type="EMBL" id="OVA12896.1"/>
    </source>
</evidence>
<feature type="compositionally biased region" description="Acidic residues" evidence="1">
    <location>
        <begin position="21"/>
        <end position="30"/>
    </location>
</feature>
<gene>
    <name evidence="2" type="ORF">BVC80_1803g13</name>
</gene>
<name>A0A200QQZ9_MACCD</name>
<dbReference type="AlphaFoldDB" id="A0A200QQZ9"/>
<protein>
    <recommendedName>
        <fullName evidence="4">Stress induced protein</fullName>
    </recommendedName>
</protein>
<proteinExistence type="predicted"/>
<comment type="caution">
    <text evidence="2">The sequence shown here is derived from an EMBL/GenBank/DDBJ whole genome shotgun (WGS) entry which is preliminary data.</text>
</comment>
<accession>A0A200QQZ9</accession>
<dbReference type="EMBL" id="MVGT01001338">
    <property type="protein sequence ID" value="OVA12896.1"/>
    <property type="molecule type" value="Genomic_DNA"/>
</dbReference>
<dbReference type="PANTHER" id="PTHR47076:SF1">
    <property type="entry name" value="NHL DOMAIN PROTEIN"/>
    <property type="match status" value="1"/>
</dbReference>
<keyword evidence="3" id="KW-1185">Reference proteome</keyword>
<evidence type="ECO:0000256" key="1">
    <source>
        <dbReference type="SAM" id="MobiDB-lite"/>
    </source>
</evidence>
<dbReference type="Proteomes" id="UP000195402">
    <property type="component" value="Unassembled WGS sequence"/>
</dbReference>
<feature type="region of interest" description="Disordered" evidence="1">
    <location>
        <begin position="1"/>
        <end position="36"/>
    </location>
</feature>
<dbReference type="PANTHER" id="PTHR47076">
    <property type="entry name" value="NHL DOMAIN PROTEIN"/>
    <property type="match status" value="1"/>
</dbReference>
<sequence>METPHKKPTLFNNNSPFSQHEEEEEDDERELGDGGDYVDDDDYEETFAAGDCCCFRLFCFKSRRRSNNDYSARRILLQQQGEEYNRESWFVKRGKKLREISELMAGPKWKTFIRKMGTYCNNGRNNRRRMDTKYDPQSYALNFDDGILDKEEDVGAHLAGFSSSSRFSPAPS</sequence>
<organism evidence="2 3">
    <name type="scientific">Macleaya cordata</name>
    <name type="common">Five-seeded plume-poppy</name>
    <name type="synonym">Bocconia cordata</name>
    <dbReference type="NCBI Taxonomy" id="56857"/>
    <lineage>
        <taxon>Eukaryota</taxon>
        <taxon>Viridiplantae</taxon>
        <taxon>Streptophyta</taxon>
        <taxon>Embryophyta</taxon>
        <taxon>Tracheophyta</taxon>
        <taxon>Spermatophyta</taxon>
        <taxon>Magnoliopsida</taxon>
        <taxon>Ranunculales</taxon>
        <taxon>Papaveraceae</taxon>
        <taxon>Papaveroideae</taxon>
        <taxon>Macleaya</taxon>
    </lineage>
</organism>
<evidence type="ECO:0008006" key="4">
    <source>
        <dbReference type="Google" id="ProtNLM"/>
    </source>
</evidence>